<dbReference type="Pfam" id="PF03293">
    <property type="entry name" value="Pox_RNA_pol"/>
    <property type="match status" value="1"/>
</dbReference>
<evidence type="ECO:0000256" key="7">
    <source>
        <dbReference type="ARBA" id="ARBA00022844"/>
    </source>
</evidence>
<comment type="catalytic activity">
    <reaction evidence="9">
        <text>RNA(n) + a ribonucleoside 5'-triphosphate = RNA(n+1) + diphosphate</text>
        <dbReference type="Rhea" id="RHEA:21248"/>
        <dbReference type="Rhea" id="RHEA-COMP:14527"/>
        <dbReference type="Rhea" id="RHEA-COMP:17342"/>
        <dbReference type="ChEBI" id="CHEBI:33019"/>
        <dbReference type="ChEBI" id="CHEBI:61557"/>
        <dbReference type="ChEBI" id="CHEBI:140395"/>
        <dbReference type="EC" id="2.7.7.6"/>
    </reaction>
</comment>
<dbReference type="InterPro" id="IPR004973">
    <property type="entry name" value="DNA-dir_RNA_pol_18kDa_poxviral"/>
</dbReference>
<protein>
    <recommendedName>
        <fullName evidence="4">DNA-directed RNA polymerase 18 kDa subunit</fullName>
        <ecNumber evidence="3">2.7.7.6</ecNumber>
    </recommendedName>
</protein>
<dbReference type="EMBL" id="KP010355">
    <property type="protein sequence ID" value="AKU76823.1"/>
    <property type="molecule type" value="Genomic_DNA"/>
</dbReference>
<proteinExistence type="inferred from homology"/>
<keyword evidence="6" id="KW-0808">Transferase</keyword>
<organismHost>
    <name type="scientific">Capra hircus</name>
    <name type="common">Goat</name>
    <dbReference type="NCBI Taxonomy" id="9925"/>
</organismHost>
<evidence type="ECO:0000256" key="1">
    <source>
        <dbReference type="ARBA" id="ARBA00004328"/>
    </source>
</evidence>
<dbReference type="GO" id="GO:0044423">
    <property type="term" value="C:virion component"/>
    <property type="evidence" value="ECO:0007669"/>
    <property type="project" value="UniProtKB-KW"/>
</dbReference>
<evidence type="ECO:0000256" key="2">
    <source>
        <dbReference type="ARBA" id="ARBA00005370"/>
    </source>
</evidence>
<sequence length="190" mass="20771">MSTFRQTVYLAVTLQPHELTLDFRSNVAEAVMREYLYKEKGGLMATDIEVCLGNEMPLGRIVNNAVVVSVPCNVTFKYYRVGDTVSGTLNVEDETNVFVDCGDLICQLGKSSGSVTFNESKYCLVRNGVVYEHGSRVSAVLREARSGRESAFVFSAVLLDGVPAEKKDDKKDEGEKAAEKETPASPAAEN</sequence>
<comment type="similarity">
    <text evidence="2">Belongs to the poxviridae DNA-directed RNA polymerase 18 kDa subunit family.</text>
</comment>
<evidence type="ECO:0000256" key="10">
    <source>
        <dbReference type="SAM" id="MobiDB-lite"/>
    </source>
</evidence>
<keyword evidence="7" id="KW-0946">Virion</keyword>
<keyword evidence="5" id="KW-0240">DNA-directed RNA polymerase</keyword>
<reference evidence="11 12" key="1">
    <citation type="journal article" date="2015" name="Front. Microbiol.">
        <title>Genome analysis of orf virus isolates from goats in the Fujian Province of southern China.</title>
        <authorList>
            <person name="Chi X."/>
            <person name="Zeng X."/>
            <person name="Li W."/>
            <person name="Hao W."/>
            <person name="Li M."/>
            <person name="Huang X."/>
            <person name="Huang Y."/>
            <person name="Rock D.L."/>
            <person name="Luo S."/>
            <person name="Wang S."/>
        </authorList>
    </citation>
    <scope>NUCLEOTIDE SEQUENCE [LARGE SCALE GENOMIC DNA]</scope>
    <source>
        <strain evidence="11">NP</strain>
    </source>
</reference>
<dbReference type="Proteomes" id="UP000167973">
    <property type="component" value="Segment"/>
</dbReference>
<evidence type="ECO:0000256" key="3">
    <source>
        <dbReference type="ARBA" id="ARBA00012418"/>
    </source>
</evidence>
<organism evidence="11 12">
    <name type="scientific">Orf virus</name>
    <name type="common">ORFV</name>
    <dbReference type="NCBI Taxonomy" id="10258"/>
    <lineage>
        <taxon>Viruses</taxon>
        <taxon>Varidnaviria</taxon>
        <taxon>Bamfordvirae</taxon>
        <taxon>Nucleocytoviricota</taxon>
        <taxon>Pokkesviricetes</taxon>
        <taxon>Chitovirales</taxon>
        <taxon>Poxviridae</taxon>
        <taxon>Chordopoxvirinae</taxon>
        <taxon>Parapoxvirus</taxon>
        <taxon>Parapoxvirus orf</taxon>
    </lineage>
</organism>
<evidence type="ECO:0000313" key="12">
    <source>
        <dbReference type="Proteomes" id="UP000167973"/>
    </source>
</evidence>
<accession>A0A0R8I583</accession>
<evidence type="ECO:0000256" key="6">
    <source>
        <dbReference type="ARBA" id="ARBA00022679"/>
    </source>
</evidence>
<evidence type="ECO:0000256" key="5">
    <source>
        <dbReference type="ARBA" id="ARBA00022478"/>
    </source>
</evidence>
<evidence type="ECO:0000256" key="8">
    <source>
        <dbReference type="ARBA" id="ARBA00023163"/>
    </source>
</evidence>
<dbReference type="GO" id="GO:0003899">
    <property type="term" value="F:DNA-directed RNA polymerase activity"/>
    <property type="evidence" value="ECO:0007669"/>
    <property type="project" value="UniProtKB-EC"/>
</dbReference>
<comment type="subcellular location">
    <subcellularLocation>
        <location evidence="1">Virion</location>
    </subcellularLocation>
</comment>
<dbReference type="EC" id="2.7.7.6" evidence="3"/>
<evidence type="ECO:0000256" key="4">
    <source>
        <dbReference type="ARBA" id="ARBA00015780"/>
    </source>
</evidence>
<dbReference type="GO" id="GO:0003677">
    <property type="term" value="F:DNA binding"/>
    <property type="evidence" value="ECO:0007669"/>
    <property type="project" value="InterPro"/>
</dbReference>
<feature type="compositionally biased region" description="Basic and acidic residues" evidence="10">
    <location>
        <begin position="165"/>
        <end position="182"/>
    </location>
</feature>
<evidence type="ECO:0000313" key="11">
    <source>
        <dbReference type="EMBL" id="AKU76823.1"/>
    </source>
</evidence>
<gene>
    <name evidence="11" type="primary">ORFV070</name>
</gene>
<organismHost>
    <name type="scientific">Ovis aries</name>
    <name type="common">Sheep</name>
    <dbReference type="NCBI Taxonomy" id="9940"/>
</organismHost>
<keyword evidence="8" id="KW-0804">Transcription</keyword>
<dbReference type="GO" id="GO:0019083">
    <property type="term" value="P:viral transcription"/>
    <property type="evidence" value="ECO:0007669"/>
    <property type="project" value="InterPro"/>
</dbReference>
<name>A0A0R8I583_ORFV</name>
<organismHost>
    <name type="scientific">Homo sapiens</name>
    <name type="common">Human</name>
    <dbReference type="NCBI Taxonomy" id="9606"/>
</organismHost>
<feature type="region of interest" description="Disordered" evidence="10">
    <location>
        <begin position="165"/>
        <end position="190"/>
    </location>
</feature>
<dbReference type="GO" id="GO:0000428">
    <property type="term" value="C:DNA-directed RNA polymerase complex"/>
    <property type="evidence" value="ECO:0007669"/>
    <property type="project" value="UniProtKB-KW"/>
</dbReference>
<evidence type="ECO:0000256" key="9">
    <source>
        <dbReference type="ARBA" id="ARBA00048552"/>
    </source>
</evidence>